<sequence>MKILLLLLATLALVRALPSERDRDIELAIFDSSSPRIAETDEIGDATYEVVSTEEADHMALHKRQDDPLRFCHLGCTGFNLRGTCYLVCCLYTNKGGAIPEIDYV</sequence>
<feature type="chain" id="PRO_5015544441" description="Invertebrate defensins family profile domain-containing protein" evidence="1">
    <location>
        <begin position="17"/>
        <end position="105"/>
    </location>
</feature>
<organism evidence="2 3">
    <name type="scientific">Tuber borchii</name>
    <name type="common">White truffle</name>
    <dbReference type="NCBI Taxonomy" id="42251"/>
    <lineage>
        <taxon>Eukaryota</taxon>
        <taxon>Fungi</taxon>
        <taxon>Dikarya</taxon>
        <taxon>Ascomycota</taxon>
        <taxon>Pezizomycotina</taxon>
        <taxon>Pezizomycetes</taxon>
        <taxon>Pezizales</taxon>
        <taxon>Tuberaceae</taxon>
        <taxon>Tuber</taxon>
    </lineage>
</organism>
<comment type="caution">
    <text evidence="2">The sequence shown here is derived from an EMBL/GenBank/DDBJ whole genome shotgun (WGS) entry which is preliminary data.</text>
</comment>
<evidence type="ECO:0000313" key="3">
    <source>
        <dbReference type="Proteomes" id="UP000244722"/>
    </source>
</evidence>
<accession>A0A2T6ZI54</accession>
<dbReference type="Proteomes" id="UP000244722">
    <property type="component" value="Unassembled WGS sequence"/>
</dbReference>
<evidence type="ECO:0008006" key="4">
    <source>
        <dbReference type="Google" id="ProtNLM"/>
    </source>
</evidence>
<feature type="signal peptide" evidence="1">
    <location>
        <begin position="1"/>
        <end position="16"/>
    </location>
</feature>
<reference evidence="2 3" key="1">
    <citation type="submission" date="2017-04" db="EMBL/GenBank/DDBJ databases">
        <title>Draft genome sequence of Tuber borchii Vittad., a whitish edible truffle.</title>
        <authorList>
            <consortium name="DOE Joint Genome Institute"/>
            <person name="Murat C."/>
            <person name="Kuo A."/>
            <person name="Barry K.W."/>
            <person name="Clum A."/>
            <person name="Dockter R.B."/>
            <person name="Fauchery L."/>
            <person name="Iotti M."/>
            <person name="Kohler A."/>
            <person name="Labutti K."/>
            <person name="Lindquist E.A."/>
            <person name="Lipzen A."/>
            <person name="Ohm R.A."/>
            <person name="Wang M."/>
            <person name="Grigoriev I.V."/>
            <person name="Zambonelli A."/>
            <person name="Martin F.M."/>
        </authorList>
    </citation>
    <scope>NUCLEOTIDE SEQUENCE [LARGE SCALE GENOMIC DNA]</scope>
    <source>
        <strain evidence="2 3">Tbo3840</strain>
    </source>
</reference>
<evidence type="ECO:0000256" key="1">
    <source>
        <dbReference type="SAM" id="SignalP"/>
    </source>
</evidence>
<proteinExistence type="predicted"/>
<keyword evidence="3" id="KW-1185">Reference proteome</keyword>
<name>A0A2T6ZI54_TUBBO</name>
<gene>
    <name evidence="2" type="ORF">B9Z19DRAFT_1067694</name>
</gene>
<keyword evidence="1" id="KW-0732">Signal</keyword>
<dbReference type="AlphaFoldDB" id="A0A2T6ZI54"/>
<protein>
    <recommendedName>
        <fullName evidence="4">Invertebrate defensins family profile domain-containing protein</fullName>
    </recommendedName>
</protein>
<evidence type="ECO:0000313" key="2">
    <source>
        <dbReference type="EMBL" id="PUU75094.1"/>
    </source>
</evidence>
<dbReference type="EMBL" id="NESQ01000251">
    <property type="protein sequence ID" value="PUU75094.1"/>
    <property type="molecule type" value="Genomic_DNA"/>
</dbReference>